<dbReference type="GO" id="GO:0003700">
    <property type="term" value="F:DNA-binding transcription factor activity"/>
    <property type="evidence" value="ECO:0007669"/>
    <property type="project" value="InterPro"/>
</dbReference>
<dbReference type="PRINTS" id="PR00598">
    <property type="entry name" value="HTHMARR"/>
</dbReference>
<dbReference type="PANTHER" id="PTHR39515">
    <property type="entry name" value="CONSERVED PROTEIN"/>
    <property type="match status" value="1"/>
</dbReference>
<dbReference type="InterPro" id="IPR036388">
    <property type="entry name" value="WH-like_DNA-bd_sf"/>
</dbReference>
<dbReference type="EMBL" id="CADCVP010000186">
    <property type="protein sequence ID" value="CAA9498973.1"/>
    <property type="molecule type" value="Genomic_DNA"/>
</dbReference>
<dbReference type="PROSITE" id="PS50995">
    <property type="entry name" value="HTH_MARR_2"/>
    <property type="match status" value="1"/>
</dbReference>
<sequence length="145" mass="15969">MRTSPETDSERAARLRLAITRSARRLRQEANADLSPSLTSALATIESHGRVTPSELASCERVQRPTITRVLARLDELELIDRVADPADGRSTLISATPAGIALLYDLRTRRDAFLASRMSRLSAAERATLDRASELLERLLEDGS</sequence>
<name>A0A6J4SHY3_9ACTN</name>
<gene>
    <name evidence="2" type="ORF">AVDCRST_MAG69-1769</name>
</gene>
<dbReference type="SMART" id="SM00347">
    <property type="entry name" value="HTH_MARR"/>
    <property type="match status" value="1"/>
</dbReference>
<accession>A0A6J4SHY3</accession>
<organism evidence="2">
    <name type="scientific">uncultured Solirubrobacteraceae bacterium</name>
    <dbReference type="NCBI Taxonomy" id="1162706"/>
    <lineage>
        <taxon>Bacteria</taxon>
        <taxon>Bacillati</taxon>
        <taxon>Actinomycetota</taxon>
        <taxon>Thermoleophilia</taxon>
        <taxon>Solirubrobacterales</taxon>
        <taxon>Solirubrobacteraceae</taxon>
        <taxon>environmental samples</taxon>
    </lineage>
</organism>
<dbReference type="InterPro" id="IPR052526">
    <property type="entry name" value="HTH-type_Bedaq_tolerance"/>
</dbReference>
<dbReference type="AlphaFoldDB" id="A0A6J4SHY3"/>
<dbReference type="Gene3D" id="1.10.10.10">
    <property type="entry name" value="Winged helix-like DNA-binding domain superfamily/Winged helix DNA-binding domain"/>
    <property type="match status" value="1"/>
</dbReference>
<dbReference type="Pfam" id="PF01047">
    <property type="entry name" value="MarR"/>
    <property type="match status" value="1"/>
</dbReference>
<dbReference type="PANTHER" id="PTHR39515:SF2">
    <property type="entry name" value="HTH-TYPE TRANSCRIPTIONAL REGULATOR RV0880"/>
    <property type="match status" value="1"/>
</dbReference>
<dbReference type="SUPFAM" id="SSF46785">
    <property type="entry name" value="Winged helix' DNA-binding domain"/>
    <property type="match status" value="1"/>
</dbReference>
<protein>
    <recommendedName>
        <fullName evidence="1">HTH marR-type domain-containing protein</fullName>
    </recommendedName>
</protein>
<evidence type="ECO:0000259" key="1">
    <source>
        <dbReference type="PROSITE" id="PS50995"/>
    </source>
</evidence>
<proteinExistence type="predicted"/>
<evidence type="ECO:0000313" key="2">
    <source>
        <dbReference type="EMBL" id="CAA9498973.1"/>
    </source>
</evidence>
<feature type="domain" description="HTH marR-type" evidence="1">
    <location>
        <begin position="12"/>
        <end position="142"/>
    </location>
</feature>
<reference evidence="2" key="1">
    <citation type="submission" date="2020-02" db="EMBL/GenBank/DDBJ databases">
        <authorList>
            <person name="Meier V. D."/>
        </authorList>
    </citation>
    <scope>NUCLEOTIDE SEQUENCE</scope>
    <source>
        <strain evidence="2">AVDCRST_MAG69</strain>
    </source>
</reference>
<dbReference type="InterPro" id="IPR000835">
    <property type="entry name" value="HTH_MarR-typ"/>
</dbReference>
<dbReference type="InterPro" id="IPR036390">
    <property type="entry name" value="WH_DNA-bd_sf"/>
</dbReference>